<dbReference type="InterPro" id="IPR029526">
    <property type="entry name" value="PGBD"/>
</dbReference>
<evidence type="ECO:0000259" key="2">
    <source>
        <dbReference type="Pfam" id="PF13843"/>
    </source>
</evidence>
<protein>
    <submittedName>
        <fullName evidence="3">PiggyBac transposable element-derived protein 2-like isoform X1</fullName>
    </submittedName>
</protein>
<keyword evidence="4" id="KW-1185">Reference proteome</keyword>
<dbReference type="EMBL" id="VUJU01005230">
    <property type="protein sequence ID" value="KAF0751882.1"/>
    <property type="molecule type" value="Genomic_DNA"/>
</dbReference>
<sequence length="475" mass="55631">MAKHQIQNWLEEIDTEISDYDLSDVEDLEQLLENNTDVLENNDFLENIFDGTDQIFENVFANPEVDDSEIDQNLLDEEPCCSTQSKPKKVIHFVTPDIDWQSCLPNPPTEEYTPLQYFKFFFSDEMFDLIHLETNKYAIQKNASTAKISYSEIQQYVGILVFIGVVKMPATRLYWSNNCRYNKIVDVMSRNRFSTISRYFHVEDNTTAKGPSSVNYDKLHKVRPLLNILQSNMHDIPPEEKHSVDEQMIAFKGRSHLKQYFLPEPGLMYDFEIYQRKGTCPETGLGFSGDIVMALTSELPKGKNFKVYFDNWFSSLQLSVALKERQIFCIGRGSYDFKVETENNISLVRWFDRKSINFLSTYTSVEPLGTCKRWSISDKKFIEVQRPHVVEEYNKFMGGVDLADMLLELYRIDIRSNKWYMRIIFWVIGVCIVNGWLLYRRHLKQRKEKLKMSLLEFQTNIAAALCEVTVTRKRG</sequence>
<dbReference type="AlphaFoldDB" id="A0A6G0Y9R0"/>
<evidence type="ECO:0000313" key="4">
    <source>
        <dbReference type="Proteomes" id="UP000478052"/>
    </source>
</evidence>
<gene>
    <name evidence="3" type="ORF">FWK35_00022541</name>
</gene>
<keyword evidence="1" id="KW-0812">Transmembrane</keyword>
<name>A0A6G0Y9R0_APHCR</name>
<reference evidence="3 4" key="1">
    <citation type="submission" date="2019-08" db="EMBL/GenBank/DDBJ databases">
        <title>Whole genome of Aphis craccivora.</title>
        <authorList>
            <person name="Voronova N.V."/>
            <person name="Shulinski R.S."/>
            <person name="Bandarenka Y.V."/>
            <person name="Zhorov D.G."/>
            <person name="Warner D."/>
        </authorList>
    </citation>
    <scope>NUCLEOTIDE SEQUENCE [LARGE SCALE GENOMIC DNA]</scope>
    <source>
        <strain evidence="3">180601</strain>
        <tissue evidence="3">Whole Body</tissue>
    </source>
</reference>
<keyword evidence="1" id="KW-0472">Membrane</keyword>
<dbReference type="PANTHER" id="PTHR47272:SF1">
    <property type="entry name" value="PIGGYBAC TRANSPOSABLE ELEMENT-DERIVED PROTEIN 3-LIKE"/>
    <property type="match status" value="1"/>
</dbReference>
<dbReference type="Pfam" id="PF13843">
    <property type="entry name" value="DDE_Tnp_1_7"/>
    <property type="match status" value="1"/>
</dbReference>
<keyword evidence="1" id="KW-1133">Transmembrane helix</keyword>
<evidence type="ECO:0000313" key="3">
    <source>
        <dbReference type="EMBL" id="KAF0751882.1"/>
    </source>
</evidence>
<feature type="transmembrane region" description="Helical" evidence="1">
    <location>
        <begin position="419"/>
        <end position="439"/>
    </location>
</feature>
<dbReference type="Proteomes" id="UP000478052">
    <property type="component" value="Unassembled WGS sequence"/>
</dbReference>
<proteinExistence type="predicted"/>
<dbReference type="OrthoDB" id="9985837at2759"/>
<comment type="caution">
    <text evidence="3">The sequence shown here is derived from an EMBL/GenBank/DDBJ whole genome shotgun (WGS) entry which is preliminary data.</text>
</comment>
<evidence type="ECO:0000256" key="1">
    <source>
        <dbReference type="SAM" id="Phobius"/>
    </source>
</evidence>
<dbReference type="PANTHER" id="PTHR47272">
    <property type="entry name" value="DDE_TNP_1_7 DOMAIN-CONTAINING PROTEIN"/>
    <property type="match status" value="1"/>
</dbReference>
<organism evidence="3 4">
    <name type="scientific">Aphis craccivora</name>
    <name type="common">Cowpea aphid</name>
    <dbReference type="NCBI Taxonomy" id="307492"/>
    <lineage>
        <taxon>Eukaryota</taxon>
        <taxon>Metazoa</taxon>
        <taxon>Ecdysozoa</taxon>
        <taxon>Arthropoda</taxon>
        <taxon>Hexapoda</taxon>
        <taxon>Insecta</taxon>
        <taxon>Pterygota</taxon>
        <taxon>Neoptera</taxon>
        <taxon>Paraneoptera</taxon>
        <taxon>Hemiptera</taxon>
        <taxon>Sternorrhyncha</taxon>
        <taxon>Aphidomorpha</taxon>
        <taxon>Aphidoidea</taxon>
        <taxon>Aphididae</taxon>
        <taxon>Aphidini</taxon>
        <taxon>Aphis</taxon>
        <taxon>Aphis</taxon>
    </lineage>
</organism>
<accession>A0A6G0Y9R0</accession>
<feature type="domain" description="PiggyBac transposable element-derived protein" evidence="2">
    <location>
        <begin position="113"/>
        <end position="436"/>
    </location>
</feature>